<dbReference type="InterPro" id="IPR009044">
    <property type="entry name" value="ssDNA-bd_transcriptional_reg"/>
</dbReference>
<dbReference type="GO" id="GO:0006355">
    <property type="term" value="P:regulation of DNA-templated transcription"/>
    <property type="evidence" value="ECO:0007669"/>
    <property type="project" value="InterPro"/>
</dbReference>
<dbReference type="EMBL" id="NEDP02004902">
    <property type="protein sequence ID" value="OWF44120.1"/>
    <property type="molecule type" value="Genomic_DNA"/>
</dbReference>
<dbReference type="InterPro" id="IPR003173">
    <property type="entry name" value="PC4_C"/>
</dbReference>
<dbReference type="Proteomes" id="UP000242188">
    <property type="component" value="Unassembled WGS sequence"/>
</dbReference>
<gene>
    <name evidence="2" type="ORF">KP79_PYT24292</name>
</gene>
<reference evidence="2 3" key="1">
    <citation type="journal article" date="2017" name="Nat. Ecol. Evol.">
        <title>Scallop genome provides insights into evolution of bilaterian karyotype and development.</title>
        <authorList>
            <person name="Wang S."/>
            <person name="Zhang J."/>
            <person name="Jiao W."/>
            <person name="Li J."/>
            <person name="Xun X."/>
            <person name="Sun Y."/>
            <person name="Guo X."/>
            <person name="Huan P."/>
            <person name="Dong B."/>
            <person name="Zhang L."/>
            <person name="Hu X."/>
            <person name="Sun X."/>
            <person name="Wang J."/>
            <person name="Zhao C."/>
            <person name="Wang Y."/>
            <person name="Wang D."/>
            <person name="Huang X."/>
            <person name="Wang R."/>
            <person name="Lv J."/>
            <person name="Li Y."/>
            <person name="Zhang Z."/>
            <person name="Liu B."/>
            <person name="Lu W."/>
            <person name="Hui Y."/>
            <person name="Liang J."/>
            <person name="Zhou Z."/>
            <person name="Hou R."/>
            <person name="Li X."/>
            <person name="Liu Y."/>
            <person name="Li H."/>
            <person name="Ning X."/>
            <person name="Lin Y."/>
            <person name="Zhao L."/>
            <person name="Xing Q."/>
            <person name="Dou J."/>
            <person name="Li Y."/>
            <person name="Mao J."/>
            <person name="Guo H."/>
            <person name="Dou H."/>
            <person name="Li T."/>
            <person name="Mu C."/>
            <person name="Jiang W."/>
            <person name="Fu Q."/>
            <person name="Fu X."/>
            <person name="Miao Y."/>
            <person name="Liu J."/>
            <person name="Yu Q."/>
            <person name="Li R."/>
            <person name="Liao H."/>
            <person name="Li X."/>
            <person name="Kong Y."/>
            <person name="Jiang Z."/>
            <person name="Chourrout D."/>
            <person name="Li R."/>
            <person name="Bao Z."/>
        </authorList>
    </citation>
    <scope>NUCLEOTIDE SEQUENCE [LARGE SCALE GENOMIC DNA]</scope>
    <source>
        <strain evidence="2 3">PY_sf001</strain>
    </source>
</reference>
<evidence type="ECO:0000259" key="1">
    <source>
        <dbReference type="Pfam" id="PF02229"/>
    </source>
</evidence>
<sequence>MLGNGKPINPPRVSLALCRWKMLTDEIEKIDAALADEKELSTHLGGNVYVRVNNPCVEIRRFWTPPDRDDLGPTHKGICLRPSEYKKLKDVVSVMGDFVPELDGFVPLQSPE</sequence>
<organism evidence="2 3">
    <name type="scientific">Mizuhopecten yessoensis</name>
    <name type="common">Japanese scallop</name>
    <name type="synonym">Patinopecten yessoensis</name>
    <dbReference type="NCBI Taxonomy" id="6573"/>
    <lineage>
        <taxon>Eukaryota</taxon>
        <taxon>Metazoa</taxon>
        <taxon>Spiralia</taxon>
        <taxon>Lophotrochozoa</taxon>
        <taxon>Mollusca</taxon>
        <taxon>Bivalvia</taxon>
        <taxon>Autobranchia</taxon>
        <taxon>Pteriomorphia</taxon>
        <taxon>Pectinida</taxon>
        <taxon>Pectinoidea</taxon>
        <taxon>Pectinidae</taxon>
        <taxon>Mizuhopecten</taxon>
    </lineage>
</organism>
<evidence type="ECO:0000313" key="3">
    <source>
        <dbReference type="Proteomes" id="UP000242188"/>
    </source>
</evidence>
<protein>
    <recommendedName>
        <fullName evidence="1">Transcriptional coactivator p15 (PC4) C-terminal domain-containing protein</fullName>
    </recommendedName>
</protein>
<dbReference type="AlphaFoldDB" id="A0A210Q5V8"/>
<dbReference type="GO" id="GO:0003677">
    <property type="term" value="F:DNA binding"/>
    <property type="evidence" value="ECO:0007669"/>
    <property type="project" value="InterPro"/>
</dbReference>
<proteinExistence type="predicted"/>
<comment type="caution">
    <text evidence="2">The sequence shown here is derived from an EMBL/GenBank/DDBJ whole genome shotgun (WGS) entry which is preliminary data.</text>
</comment>
<name>A0A210Q5V8_MIZYE</name>
<dbReference type="Pfam" id="PF02229">
    <property type="entry name" value="PC4"/>
    <property type="match status" value="1"/>
</dbReference>
<evidence type="ECO:0000313" key="2">
    <source>
        <dbReference type="EMBL" id="OWF44120.1"/>
    </source>
</evidence>
<accession>A0A210Q5V8</accession>
<dbReference type="Gene3D" id="2.30.31.10">
    <property type="entry name" value="Transcriptional Coactivator Pc4, Chain A"/>
    <property type="match status" value="1"/>
</dbReference>
<dbReference type="SUPFAM" id="SSF54447">
    <property type="entry name" value="ssDNA-binding transcriptional regulator domain"/>
    <property type="match status" value="1"/>
</dbReference>
<keyword evidence="3" id="KW-1185">Reference proteome</keyword>
<feature type="domain" description="Transcriptional coactivator p15 (PC4) C-terminal" evidence="1">
    <location>
        <begin position="53"/>
        <end position="90"/>
    </location>
</feature>